<protein>
    <submittedName>
        <fullName evidence="2">Uncharacterized protein</fullName>
    </submittedName>
</protein>
<dbReference type="AlphaFoldDB" id="A0A833L0X1"/>
<name>A0A833L0X1_UNCSA</name>
<dbReference type="EMBL" id="WPAF01000013">
    <property type="protein sequence ID" value="KAF0134077.1"/>
    <property type="molecule type" value="Genomic_DNA"/>
</dbReference>
<evidence type="ECO:0000313" key="2">
    <source>
        <dbReference type="EMBL" id="KAF0134077.1"/>
    </source>
</evidence>
<gene>
    <name evidence="2" type="ORF">FD145_931</name>
</gene>
<organism evidence="2 3">
    <name type="scientific">Candidatus Saganbacteria bacterium</name>
    <dbReference type="NCBI Taxonomy" id="2575572"/>
    <lineage>
        <taxon>Bacteria</taxon>
        <taxon>Bacillati</taxon>
        <taxon>Saganbacteria</taxon>
    </lineage>
</organism>
<evidence type="ECO:0000313" key="3">
    <source>
        <dbReference type="Proteomes" id="UP000488506"/>
    </source>
</evidence>
<evidence type="ECO:0000256" key="1">
    <source>
        <dbReference type="SAM" id="Coils"/>
    </source>
</evidence>
<dbReference type="Proteomes" id="UP000488506">
    <property type="component" value="Unassembled WGS sequence"/>
</dbReference>
<accession>A0A833L0X1</accession>
<sequence length="86" mass="10046">MITEKDIIKMKNVFATKEELNNGLAGLEKKFDIRFDKVSIMLDKIMGELEKAREDRIFAKAKDDEQDQKICVIESRVRKIEEKISV</sequence>
<keyword evidence="1" id="KW-0175">Coiled coil</keyword>
<comment type="caution">
    <text evidence="2">The sequence shown here is derived from an EMBL/GenBank/DDBJ whole genome shotgun (WGS) entry which is preliminary data.</text>
</comment>
<reference evidence="2 3" key="1">
    <citation type="submission" date="2019-12" db="EMBL/GenBank/DDBJ databases">
        <authorList>
            <person name="Wolfe R."/>
            <person name="Danczak R."/>
            <person name="Wilkins M."/>
        </authorList>
    </citation>
    <scope>NUCLEOTIDE SEQUENCE [LARGE SCALE GENOMIC DNA]</scope>
    <source>
        <strain evidence="2">X2_MaxBin.013</strain>
    </source>
</reference>
<proteinExistence type="predicted"/>
<feature type="coiled-coil region" evidence="1">
    <location>
        <begin position="10"/>
        <end position="62"/>
    </location>
</feature>